<evidence type="ECO:0000256" key="1">
    <source>
        <dbReference type="ARBA" id="ARBA00004651"/>
    </source>
</evidence>
<accession>A0ABM1SFM1</accession>
<evidence type="ECO:0000256" key="5">
    <source>
        <dbReference type="ARBA" id="ARBA00023136"/>
    </source>
</evidence>
<reference evidence="9" key="1">
    <citation type="submission" date="2025-08" db="UniProtKB">
        <authorList>
            <consortium name="RefSeq"/>
        </authorList>
    </citation>
    <scope>IDENTIFICATION</scope>
    <source>
        <tissue evidence="9">Muscle</tissue>
    </source>
</reference>
<feature type="transmembrane region" description="Helical" evidence="7">
    <location>
        <begin position="62"/>
        <end position="81"/>
    </location>
</feature>
<evidence type="ECO:0000256" key="2">
    <source>
        <dbReference type="ARBA" id="ARBA00022475"/>
    </source>
</evidence>
<dbReference type="GeneID" id="111085908"/>
<gene>
    <name evidence="9" type="primary">LOC111085908</name>
</gene>
<name>A0ABM1SFM1_LIMPO</name>
<dbReference type="Pfam" id="PF08395">
    <property type="entry name" value="7tm_7"/>
    <property type="match status" value="1"/>
</dbReference>
<evidence type="ECO:0000256" key="4">
    <source>
        <dbReference type="ARBA" id="ARBA00022989"/>
    </source>
</evidence>
<keyword evidence="8" id="KW-1185">Reference proteome</keyword>
<keyword evidence="3 7" id="KW-0812">Transmembrane</keyword>
<feature type="transmembrane region" description="Helical" evidence="7">
    <location>
        <begin position="113"/>
        <end position="132"/>
    </location>
</feature>
<organism evidence="8 9">
    <name type="scientific">Limulus polyphemus</name>
    <name type="common">Atlantic horseshoe crab</name>
    <dbReference type="NCBI Taxonomy" id="6850"/>
    <lineage>
        <taxon>Eukaryota</taxon>
        <taxon>Metazoa</taxon>
        <taxon>Ecdysozoa</taxon>
        <taxon>Arthropoda</taxon>
        <taxon>Chelicerata</taxon>
        <taxon>Merostomata</taxon>
        <taxon>Xiphosura</taxon>
        <taxon>Limulidae</taxon>
        <taxon>Limulus</taxon>
    </lineage>
</organism>
<comment type="subcellular location">
    <subcellularLocation>
        <location evidence="1">Cell membrane</location>
        <topology evidence="1">Multi-pass membrane protein</topology>
    </subcellularLocation>
</comment>
<evidence type="ECO:0000313" key="9">
    <source>
        <dbReference type="RefSeq" id="XP_022242426.1"/>
    </source>
</evidence>
<keyword evidence="5 7" id="KW-0472">Membrane</keyword>
<evidence type="ECO:0000256" key="7">
    <source>
        <dbReference type="SAM" id="Phobius"/>
    </source>
</evidence>
<sequence length="135" mass="14870">MDTSVSSEFENLRRLHVRLCELVKDTDELLSPGILIMFFNGILFCCVCGTMVAYSVNNGMRIQLVVSFIVLFIGMFIACTFSENMGNKVMLSATTSENGIYFTASGFFTINRALMTTIIGAIITYTVIMIQTGGT</sequence>
<dbReference type="InterPro" id="IPR013604">
    <property type="entry name" value="7TM_chemorcpt"/>
</dbReference>
<dbReference type="RefSeq" id="XP_022242426.1">
    <property type="nucleotide sequence ID" value="XM_022386718.1"/>
</dbReference>
<dbReference type="PANTHER" id="PTHR21421:SF29">
    <property type="entry name" value="GUSTATORY RECEPTOR 5A FOR TREHALOSE-RELATED"/>
    <property type="match status" value="1"/>
</dbReference>
<evidence type="ECO:0000256" key="3">
    <source>
        <dbReference type="ARBA" id="ARBA00022692"/>
    </source>
</evidence>
<protein>
    <submittedName>
        <fullName evidence="9">Uncharacterized protein LOC111085908</fullName>
    </submittedName>
</protein>
<dbReference type="PANTHER" id="PTHR21421">
    <property type="entry name" value="GUSTATORY RECEPTOR"/>
    <property type="match status" value="1"/>
</dbReference>
<keyword evidence="2" id="KW-1003">Cell membrane</keyword>
<feature type="transmembrane region" description="Helical" evidence="7">
    <location>
        <begin position="34"/>
        <end position="56"/>
    </location>
</feature>
<proteinExistence type="predicted"/>
<keyword evidence="6" id="KW-0675">Receptor</keyword>
<keyword evidence="4 7" id="KW-1133">Transmembrane helix</keyword>
<evidence type="ECO:0000256" key="6">
    <source>
        <dbReference type="ARBA" id="ARBA00023170"/>
    </source>
</evidence>
<dbReference type="Proteomes" id="UP000694941">
    <property type="component" value="Unplaced"/>
</dbReference>
<evidence type="ECO:0000313" key="8">
    <source>
        <dbReference type="Proteomes" id="UP000694941"/>
    </source>
</evidence>